<dbReference type="Proteomes" id="UP001153148">
    <property type="component" value="Unassembled WGS sequence"/>
</dbReference>
<dbReference type="PANTHER" id="PTHR43115:SF4">
    <property type="entry name" value="DEHYDROGENASE_REDUCTASE SDR FAMILY MEMBER 11"/>
    <property type="match status" value="1"/>
</dbReference>
<protein>
    <recommendedName>
        <fullName evidence="5">CCHC-type domain-containing protein</fullName>
    </recommendedName>
</protein>
<dbReference type="InterPro" id="IPR036291">
    <property type="entry name" value="NAD(P)-bd_dom_sf"/>
</dbReference>
<dbReference type="InterPro" id="IPR002347">
    <property type="entry name" value="SDR_fam"/>
</dbReference>
<dbReference type="SUPFAM" id="SSF57756">
    <property type="entry name" value="Retrovirus zinc finger-like domains"/>
    <property type="match status" value="1"/>
</dbReference>
<comment type="similarity">
    <text evidence="1">Belongs to the short-chain dehydrogenases/reductases (SDR) family.</text>
</comment>
<dbReference type="SUPFAM" id="SSF51735">
    <property type="entry name" value="NAD(P)-binding Rossmann-fold domains"/>
    <property type="match status" value="1"/>
</dbReference>
<accession>A0ABN7NN25</accession>
<reference evidence="3" key="1">
    <citation type="submission" date="2021-03" db="EMBL/GenBank/DDBJ databases">
        <authorList>
            <person name="Tran Van P."/>
        </authorList>
    </citation>
    <scope>NUCLEOTIDE SEQUENCE</scope>
</reference>
<dbReference type="PANTHER" id="PTHR43115">
    <property type="entry name" value="DEHYDROGENASE/REDUCTASE SDR FAMILY MEMBER 11"/>
    <property type="match status" value="1"/>
</dbReference>
<dbReference type="Gene3D" id="3.40.50.720">
    <property type="entry name" value="NAD(P)-binding Rossmann-like Domain"/>
    <property type="match status" value="1"/>
</dbReference>
<evidence type="ECO:0000256" key="1">
    <source>
        <dbReference type="ARBA" id="ARBA00006484"/>
    </source>
</evidence>
<evidence type="ECO:0000313" key="4">
    <source>
        <dbReference type="Proteomes" id="UP001153148"/>
    </source>
</evidence>
<keyword evidence="4" id="KW-1185">Reference proteome</keyword>
<gene>
    <name evidence="3" type="ORF">TPAB3V08_LOCUS3199</name>
</gene>
<name>A0ABN7NN25_TIMPD</name>
<dbReference type="InterPro" id="IPR036875">
    <property type="entry name" value="Znf_CCHC_sf"/>
</dbReference>
<evidence type="ECO:0008006" key="5">
    <source>
        <dbReference type="Google" id="ProtNLM"/>
    </source>
</evidence>
<keyword evidence="2" id="KW-0560">Oxidoreductase</keyword>
<sequence>MLSTDRPDQRNYAALMDKPPLTRINYEKELEGEPGKFYPIKADMTKEEDLLAAFKWVSENLDGVDVLVNNAGVAFEARLLGLPIRVDTETELTFTFLPPGLQWIDNLKQGKKMSFEDLEKEADDNWQVDYGEFGVQIRSGLLRVMICRNELIRFEAHQRALDSFLNGLVGDMSKFTRLAKPKTLREAVERAIDVVEAYHILQEKEENSRRRIFFIDKGKHCFKCKKQGHVTRDYRSGKGRQKSSIMERKQCFRCSNIGNLTHDYPEIGLEAIGIEISRNHEIFKLHLIKESDIIEDDWKTTLEGNVRRASLRLTVPEEATRSVLITTREHLIATLKEENLAVIGEKQDIFEQSIKPLTTRIEPTIQIENDRLMM</sequence>
<comment type="caution">
    <text evidence="3">The sequence shown here is derived from an EMBL/GenBank/DDBJ whole genome shotgun (WGS) entry which is preliminary data.</text>
</comment>
<dbReference type="Gene3D" id="4.10.60.10">
    <property type="entry name" value="Zinc finger, CCHC-type"/>
    <property type="match status" value="1"/>
</dbReference>
<proteinExistence type="inferred from homology"/>
<dbReference type="EMBL" id="CAJPIN010003530">
    <property type="protein sequence ID" value="CAG2056204.1"/>
    <property type="molecule type" value="Genomic_DNA"/>
</dbReference>
<organism evidence="3 4">
    <name type="scientific">Timema podura</name>
    <name type="common">Walking stick</name>
    <dbReference type="NCBI Taxonomy" id="61482"/>
    <lineage>
        <taxon>Eukaryota</taxon>
        <taxon>Metazoa</taxon>
        <taxon>Ecdysozoa</taxon>
        <taxon>Arthropoda</taxon>
        <taxon>Hexapoda</taxon>
        <taxon>Insecta</taxon>
        <taxon>Pterygota</taxon>
        <taxon>Neoptera</taxon>
        <taxon>Polyneoptera</taxon>
        <taxon>Phasmatodea</taxon>
        <taxon>Timematodea</taxon>
        <taxon>Timematoidea</taxon>
        <taxon>Timematidae</taxon>
        <taxon>Timema</taxon>
    </lineage>
</organism>
<dbReference type="Pfam" id="PF00106">
    <property type="entry name" value="adh_short"/>
    <property type="match status" value="1"/>
</dbReference>
<evidence type="ECO:0000313" key="3">
    <source>
        <dbReference type="EMBL" id="CAG2056204.1"/>
    </source>
</evidence>
<evidence type="ECO:0000256" key="2">
    <source>
        <dbReference type="ARBA" id="ARBA00023002"/>
    </source>
</evidence>